<dbReference type="Gene3D" id="3.90.550.20">
    <property type="match status" value="1"/>
</dbReference>
<dbReference type="AlphaFoldDB" id="A0A8H3AA48"/>
<proteinExistence type="inferred from homology"/>
<dbReference type="Proteomes" id="UP000663888">
    <property type="component" value="Unassembled WGS sequence"/>
</dbReference>
<dbReference type="GO" id="GO:0051999">
    <property type="term" value="P:mannosyl-inositol phosphorylceramide biosynthetic process"/>
    <property type="evidence" value="ECO:0007669"/>
    <property type="project" value="TreeGrafter"/>
</dbReference>
<comment type="similarity">
    <text evidence="1">Belongs to the glycosyltransferase 32 family.</text>
</comment>
<feature type="transmembrane region" description="Helical" evidence="3">
    <location>
        <begin position="12"/>
        <end position="33"/>
    </location>
</feature>
<evidence type="ECO:0000256" key="2">
    <source>
        <dbReference type="ARBA" id="ARBA00022679"/>
    </source>
</evidence>
<dbReference type="SUPFAM" id="SSF53448">
    <property type="entry name" value="Nucleotide-diphospho-sugar transferases"/>
    <property type="match status" value="1"/>
</dbReference>
<dbReference type="InterPro" id="IPR007577">
    <property type="entry name" value="GlycoTrfase_DXD_sugar-bd_CS"/>
</dbReference>
<comment type="caution">
    <text evidence="4">The sequence shown here is derived from an EMBL/GenBank/DDBJ whole genome shotgun (WGS) entry which is preliminary data.</text>
</comment>
<dbReference type="PANTHER" id="PTHR32385:SF23">
    <property type="entry name" value="NUCLEOTIDE-DIPHOSPHO-SUGAR TRANSFERASE"/>
    <property type="match status" value="1"/>
</dbReference>
<dbReference type="GO" id="GO:0000030">
    <property type="term" value="F:mannosyltransferase activity"/>
    <property type="evidence" value="ECO:0007669"/>
    <property type="project" value="TreeGrafter"/>
</dbReference>
<dbReference type="PANTHER" id="PTHR32385">
    <property type="entry name" value="MANNOSYL PHOSPHORYLINOSITOL CERAMIDE SYNTHASE"/>
    <property type="match status" value="1"/>
</dbReference>
<evidence type="ECO:0000313" key="5">
    <source>
        <dbReference type="Proteomes" id="UP000663888"/>
    </source>
</evidence>
<dbReference type="GO" id="GO:0016020">
    <property type="term" value="C:membrane"/>
    <property type="evidence" value="ECO:0007669"/>
    <property type="project" value="GOC"/>
</dbReference>
<keyword evidence="3" id="KW-1133">Transmembrane helix</keyword>
<dbReference type="EMBL" id="CAJMWX010000457">
    <property type="protein sequence ID" value="CAE6418027.1"/>
    <property type="molecule type" value="Genomic_DNA"/>
</dbReference>
<keyword evidence="3" id="KW-0472">Membrane</keyword>
<protein>
    <recommendedName>
        <fullName evidence="6">Glycosyltransferase family 32 protein</fullName>
    </recommendedName>
</protein>
<keyword evidence="2" id="KW-0808">Transferase</keyword>
<gene>
    <name evidence="4" type="ORF">RDB_LOCUS19389</name>
</gene>
<evidence type="ECO:0000256" key="3">
    <source>
        <dbReference type="SAM" id="Phobius"/>
    </source>
</evidence>
<name>A0A8H3AA48_9AGAM</name>
<evidence type="ECO:0008006" key="6">
    <source>
        <dbReference type="Google" id="ProtNLM"/>
    </source>
</evidence>
<keyword evidence="3" id="KW-0812">Transmembrane</keyword>
<reference evidence="4" key="1">
    <citation type="submission" date="2021-01" db="EMBL/GenBank/DDBJ databases">
        <authorList>
            <person name="Kaushik A."/>
        </authorList>
    </citation>
    <scope>NUCLEOTIDE SEQUENCE</scope>
    <source>
        <strain evidence="4">AG4-R118</strain>
    </source>
</reference>
<evidence type="ECO:0000256" key="1">
    <source>
        <dbReference type="ARBA" id="ARBA00009003"/>
    </source>
</evidence>
<sequence length="355" mass="39826">MKTALLTTRVYTRIFISALLATSLITISILEFGTTPLRNTICRTMYPERASNTVYTTEVASYVNASSLIAHLLAIRDGQMVSSSIIPGEIIHQSWKTQDVPPAYHSLMTSWRAMYSNWTYVLWDNDSNRALVKTLYPEWLSAYDALPADIYRAYFTRNLYMHAFGGIYADIDSEAVSPLDPLLEARRAAGTPTAFLGTMGTSSHYLHGIPNAFMAASAPSHPFWLVVAQDAVDWSRARSWDRSTPAPGPEYVSGPVSLRRSLIKYSPSLSESPTVEVADALAYSTSNETTAPVVLFSPKVVYPFAWDRPRPRLSTATQECVCWMAMSTFNPETCKRMMGARWVIHYWKHTWQSGF</sequence>
<evidence type="ECO:0000313" key="4">
    <source>
        <dbReference type="EMBL" id="CAE6418027.1"/>
    </source>
</evidence>
<dbReference type="InterPro" id="IPR051706">
    <property type="entry name" value="Glycosyltransferase_domain"/>
</dbReference>
<dbReference type="InterPro" id="IPR029044">
    <property type="entry name" value="Nucleotide-diphossugar_trans"/>
</dbReference>
<dbReference type="Pfam" id="PF04488">
    <property type="entry name" value="Gly_transf_sug"/>
    <property type="match status" value="1"/>
</dbReference>
<accession>A0A8H3AA48</accession>
<organism evidence="4 5">
    <name type="scientific">Rhizoctonia solani</name>
    <dbReference type="NCBI Taxonomy" id="456999"/>
    <lineage>
        <taxon>Eukaryota</taxon>
        <taxon>Fungi</taxon>
        <taxon>Dikarya</taxon>
        <taxon>Basidiomycota</taxon>
        <taxon>Agaricomycotina</taxon>
        <taxon>Agaricomycetes</taxon>
        <taxon>Cantharellales</taxon>
        <taxon>Ceratobasidiaceae</taxon>
        <taxon>Rhizoctonia</taxon>
    </lineage>
</organism>